<reference evidence="7" key="1">
    <citation type="submission" date="2016-10" db="EMBL/GenBank/DDBJ databases">
        <authorList>
            <person name="Varghese N."/>
            <person name="Submissions S."/>
        </authorList>
    </citation>
    <scope>NUCLEOTIDE SEQUENCE [LARGE SCALE GENOMIC DNA]</scope>
    <source>
        <strain evidence="7">JCM 18195</strain>
    </source>
</reference>
<dbReference type="Pfam" id="PF00271">
    <property type="entry name" value="Helicase_C"/>
    <property type="match status" value="1"/>
</dbReference>
<dbReference type="RefSeq" id="WP_092435073.1">
    <property type="nucleotide sequence ID" value="NZ_FOXM01000023.1"/>
</dbReference>
<dbReference type="EMBL" id="FOXM01000023">
    <property type="protein sequence ID" value="SFQ46715.1"/>
    <property type="molecule type" value="Genomic_DNA"/>
</dbReference>
<keyword evidence="3 6" id="KW-0347">Helicase</keyword>
<proteinExistence type="predicted"/>
<dbReference type="PANTHER" id="PTHR45626:SF17">
    <property type="entry name" value="HELICASE-LIKE TRANSCRIPTION FACTOR"/>
    <property type="match status" value="1"/>
</dbReference>
<keyword evidence="4" id="KW-0067">ATP-binding</keyword>
<dbReference type="GO" id="GO:0005524">
    <property type="term" value="F:ATP binding"/>
    <property type="evidence" value="ECO:0007669"/>
    <property type="project" value="UniProtKB-KW"/>
</dbReference>
<gene>
    <name evidence="6" type="ORF">SAMN05216229_12357</name>
</gene>
<dbReference type="AlphaFoldDB" id="A0A1I5YRP0"/>
<feature type="domain" description="Helicase ATP-binding" evidence="5">
    <location>
        <begin position="37"/>
        <end position="184"/>
    </location>
</feature>
<keyword evidence="2" id="KW-0378">Hydrolase</keyword>
<evidence type="ECO:0000313" key="6">
    <source>
        <dbReference type="EMBL" id="SFQ46715.1"/>
    </source>
</evidence>
<evidence type="ECO:0000256" key="1">
    <source>
        <dbReference type="ARBA" id="ARBA00022741"/>
    </source>
</evidence>
<dbReference type="GO" id="GO:0016787">
    <property type="term" value="F:hydrolase activity"/>
    <property type="evidence" value="ECO:0007669"/>
    <property type="project" value="UniProtKB-KW"/>
</dbReference>
<keyword evidence="7" id="KW-1185">Reference proteome</keyword>
<dbReference type="GO" id="GO:0006281">
    <property type="term" value="P:DNA repair"/>
    <property type="evidence" value="ECO:0007669"/>
    <property type="project" value="TreeGrafter"/>
</dbReference>
<evidence type="ECO:0000256" key="2">
    <source>
        <dbReference type="ARBA" id="ARBA00022801"/>
    </source>
</evidence>
<sequence length="464" mass="51674">MSYQEFVTRKLETVAPAGLSEPFTMPESLFPMQRDLVSWALRRGRSAIFADTGLGKTRMEVAFADELCRRTGGDVMILAPLAVAAQTVAEAAKMGITITHCREPEDVQPGINITNYDRVHKFDLSRFIGAVLDESSCIKHHTSRTFDQLVQACALIPYRLCATATPAPNDWTELGTHAEFLGVCTRAEMLAEFFVHDGGETQTWRLKGHARHLFWRWVSQWGAMVRKPSDLGYDDSAYRLPPLLETEHMVDVDDSALTEDGMLFALEASSLMERRAARKESMDARVQACADLVNADGEFWIIWGEYNAETEALAKMIPGAVEIAGSDKTEDKERKLADFAAGTTRVLVSKASICGWGLNWQHCSRMAFVGVSDSFEAYYQAVRRCYRFGQTREVHVHLFSSQMEGAVLANLRRKQHDAIAMGESLAAETSAAVRQSITGTARQTNEYNAKRQVKAPAWLRSDAA</sequence>
<dbReference type="Gene3D" id="3.40.50.300">
    <property type="entry name" value="P-loop containing nucleotide triphosphate hydrolases"/>
    <property type="match status" value="2"/>
</dbReference>
<dbReference type="InterPro" id="IPR001650">
    <property type="entry name" value="Helicase_C-like"/>
</dbReference>
<name>A0A1I5YRP0_9GAMM</name>
<dbReference type="PANTHER" id="PTHR45626">
    <property type="entry name" value="TRANSCRIPTION TERMINATION FACTOR 2-RELATED"/>
    <property type="match status" value="1"/>
</dbReference>
<dbReference type="Proteomes" id="UP000243084">
    <property type="component" value="Unassembled WGS sequence"/>
</dbReference>
<dbReference type="InterPro" id="IPR050628">
    <property type="entry name" value="SNF2_RAD54_helicase_TF"/>
</dbReference>
<evidence type="ECO:0000256" key="4">
    <source>
        <dbReference type="ARBA" id="ARBA00022840"/>
    </source>
</evidence>
<dbReference type="GO" id="GO:0004386">
    <property type="term" value="F:helicase activity"/>
    <property type="evidence" value="ECO:0007669"/>
    <property type="project" value="UniProtKB-KW"/>
</dbReference>
<dbReference type="PROSITE" id="PS51192">
    <property type="entry name" value="HELICASE_ATP_BIND_1"/>
    <property type="match status" value="1"/>
</dbReference>
<evidence type="ECO:0000256" key="3">
    <source>
        <dbReference type="ARBA" id="ARBA00022806"/>
    </source>
</evidence>
<dbReference type="InterPro" id="IPR014001">
    <property type="entry name" value="Helicase_ATP-bd"/>
</dbReference>
<protein>
    <submittedName>
        <fullName evidence="6">Superfamily II DNA or RNA helicase</fullName>
    </submittedName>
</protein>
<keyword evidence="1" id="KW-0547">Nucleotide-binding</keyword>
<dbReference type="SUPFAM" id="SSF52540">
    <property type="entry name" value="P-loop containing nucleoside triphosphate hydrolases"/>
    <property type="match status" value="2"/>
</dbReference>
<accession>A0A1I5YRP0</accession>
<dbReference type="GO" id="GO:0008094">
    <property type="term" value="F:ATP-dependent activity, acting on DNA"/>
    <property type="evidence" value="ECO:0007669"/>
    <property type="project" value="TreeGrafter"/>
</dbReference>
<dbReference type="OrthoDB" id="9816043at2"/>
<evidence type="ECO:0000259" key="5">
    <source>
        <dbReference type="PROSITE" id="PS51192"/>
    </source>
</evidence>
<organism evidence="6 7">
    <name type="scientific">Geopseudomonas sagittaria</name>
    <dbReference type="NCBI Taxonomy" id="1135990"/>
    <lineage>
        <taxon>Bacteria</taxon>
        <taxon>Pseudomonadati</taxon>
        <taxon>Pseudomonadota</taxon>
        <taxon>Gammaproteobacteria</taxon>
        <taxon>Pseudomonadales</taxon>
        <taxon>Pseudomonadaceae</taxon>
        <taxon>Geopseudomonas</taxon>
    </lineage>
</organism>
<evidence type="ECO:0000313" key="7">
    <source>
        <dbReference type="Proteomes" id="UP000243084"/>
    </source>
</evidence>
<dbReference type="InterPro" id="IPR027417">
    <property type="entry name" value="P-loop_NTPase"/>
</dbReference>
<dbReference type="SMART" id="SM00487">
    <property type="entry name" value="DEXDc"/>
    <property type="match status" value="1"/>
</dbReference>